<comment type="caution">
    <text evidence="9">The sequence shown here is derived from an EMBL/GenBank/DDBJ whole genome shotgun (WGS) entry which is preliminary data.</text>
</comment>
<dbReference type="InterPro" id="IPR030842">
    <property type="entry name" value="TF_NusA_bacterial"/>
</dbReference>
<keyword evidence="1 6" id="KW-0806">Transcription termination</keyword>
<dbReference type="GO" id="GO:0005829">
    <property type="term" value="C:cytosol"/>
    <property type="evidence" value="ECO:0007669"/>
    <property type="project" value="TreeGrafter"/>
</dbReference>
<evidence type="ECO:0000259" key="8">
    <source>
        <dbReference type="Pfam" id="PF07650"/>
    </source>
</evidence>
<dbReference type="Pfam" id="PF07650">
    <property type="entry name" value="KH_2"/>
    <property type="match status" value="1"/>
</dbReference>
<evidence type="ECO:0000256" key="5">
    <source>
        <dbReference type="ARBA" id="ARBA00023163"/>
    </source>
</evidence>
<reference evidence="9" key="1">
    <citation type="journal article" date="2020" name="mSystems">
        <title>Genome- and Community-Level Interaction Insights into Carbon Utilization and Element Cycling Functions of Hydrothermarchaeota in Hydrothermal Sediment.</title>
        <authorList>
            <person name="Zhou Z."/>
            <person name="Liu Y."/>
            <person name="Xu W."/>
            <person name="Pan J."/>
            <person name="Luo Z.H."/>
            <person name="Li M."/>
        </authorList>
    </citation>
    <scope>NUCLEOTIDE SEQUENCE [LARGE SCALE GENOMIC DNA]</scope>
    <source>
        <strain evidence="9">SpSt-1116</strain>
    </source>
</reference>
<keyword evidence="3 7" id="KW-0694">RNA-binding</keyword>
<proteinExistence type="inferred from homology"/>
<keyword evidence="2 6" id="KW-0963">Cytoplasm</keyword>
<keyword evidence="5 6" id="KW-0804">Transcription</keyword>
<evidence type="ECO:0000256" key="2">
    <source>
        <dbReference type="ARBA" id="ARBA00022490"/>
    </source>
</evidence>
<keyword evidence="4 6" id="KW-0805">Transcription regulation</keyword>
<comment type="similarity">
    <text evidence="6">Belongs to the NusA family.</text>
</comment>
<evidence type="ECO:0000256" key="7">
    <source>
        <dbReference type="PROSITE-ProRule" id="PRU00117"/>
    </source>
</evidence>
<dbReference type="SUPFAM" id="SSF54814">
    <property type="entry name" value="Prokaryotic type KH domain (KH-domain type II)"/>
    <property type="match status" value="2"/>
</dbReference>
<dbReference type="GO" id="GO:0003723">
    <property type="term" value="F:RNA binding"/>
    <property type="evidence" value="ECO:0007669"/>
    <property type="project" value="UniProtKB-UniRule"/>
</dbReference>
<comment type="function">
    <text evidence="6">Participates in transcription termination.</text>
</comment>
<dbReference type="EMBL" id="DRZC01000060">
    <property type="protein sequence ID" value="HHQ80645.1"/>
    <property type="molecule type" value="Genomic_DNA"/>
</dbReference>
<dbReference type="GO" id="GO:0031564">
    <property type="term" value="P:transcription antitermination"/>
    <property type="evidence" value="ECO:0007669"/>
    <property type="project" value="InterPro"/>
</dbReference>
<feature type="domain" description="KH type-2" evidence="8">
    <location>
        <begin position="13"/>
        <end position="75"/>
    </location>
</feature>
<evidence type="ECO:0000313" key="9">
    <source>
        <dbReference type="EMBL" id="HHQ80645.1"/>
    </source>
</evidence>
<name>A0A7J3ZKK9_9CREN</name>
<dbReference type="PANTHER" id="PTHR22648:SF0">
    <property type="entry name" value="TRANSCRIPTION TERMINATION_ANTITERMINATION PROTEIN NUSA"/>
    <property type="match status" value="1"/>
</dbReference>
<dbReference type="HAMAP" id="MF_00945_A">
    <property type="entry name" value="NusA_A"/>
    <property type="match status" value="1"/>
</dbReference>
<organism evidence="9">
    <name type="scientific">Fervidicoccus fontis</name>
    <dbReference type="NCBI Taxonomy" id="683846"/>
    <lineage>
        <taxon>Archaea</taxon>
        <taxon>Thermoproteota</taxon>
        <taxon>Thermoprotei</taxon>
        <taxon>Fervidicoccales</taxon>
        <taxon>Fervidicoccaceae</taxon>
        <taxon>Fervidicoccus</taxon>
    </lineage>
</organism>
<gene>
    <name evidence="6" type="primary">nusA</name>
    <name evidence="9" type="ORF">ENM78_04260</name>
</gene>
<dbReference type="PROSITE" id="PS50084">
    <property type="entry name" value="KH_TYPE_1"/>
    <property type="match status" value="1"/>
</dbReference>
<dbReference type="InterPro" id="IPR009019">
    <property type="entry name" value="KH_sf_prok-type"/>
</dbReference>
<comment type="subcellular location">
    <subcellularLocation>
        <location evidence="6">Cytoplasm</location>
    </subcellularLocation>
</comment>
<sequence>MPEIRLTPEELRYIALFQDVTGATVKDCILLDNENAVIFIVKKGDMGLAIGRKGANVKKLRKILGKDIKIVEDGETVEDLAINCVAPARVRGVKVVEISGKKRVYISVDPKDKGIAIGKNGKTIARTKLILRRYFDVDDVIIV</sequence>
<dbReference type="Gene3D" id="3.30.300.20">
    <property type="match status" value="2"/>
</dbReference>
<accession>A0A7J3ZKK9</accession>
<dbReference type="GO" id="GO:0006353">
    <property type="term" value="P:DNA-templated transcription termination"/>
    <property type="evidence" value="ECO:0007669"/>
    <property type="project" value="UniProtKB-UniRule"/>
</dbReference>
<evidence type="ECO:0000256" key="3">
    <source>
        <dbReference type="ARBA" id="ARBA00022884"/>
    </source>
</evidence>
<dbReference type="CDD" id="cd22530">
    <property type="entry name" value="KH-II_NusA_arch_rpt1"/>
    <property type="match status" value="1"/>
</dbReference>
<dbReference type="NCBIfam" id="TIGR01952">
    <property type="entry name" value="nusA_arch"/>
    <property type="match status" value="1"/>
</dbReference>
<evidence type="ECO:0000256" key="6">
    <source>
        <dbReference type="HAMAP-Rule" id="MF_00945"/>
    </source>
</evidence>
<dbReference type="FunFam" id="3.30.300.20:FF:000024">
    <property type="entry name" value="Probable transcription termination protein NusA"/>
    <property type="match status" value="1"/>
</dbReference>
<protein>
    <recommendedName>
        <fullName evidence="6">Probable transcription termination protein NusA</fullName>
    </recommendedName>
</protein>
<dbReference type="InterPro" id="IPR010212">
    <property type="entry name" value="NusA_arc"/>
</dbReference>
<evidence type="ECO:0000256" key="4">
    <source>
        <dbReference type="ARBA" id="ARBA00023015"/>
    </source>
</evidence>
<dbReference type="InterPro" id="IPR004044">
    <property type="entry name" value="KH_dom_type_2"/>
</dbReference>
<dbReference type="InterPro" id="IPR015946">
    <property type="entry name" value="KH_dom-like_a/b"/>
</dbReference>
<evidence type="ECO:0000256" key="1">
    <source>
        <dbReference type="ARBA" id="ARBA00022472"/>
    </source>
</evidence>
<dbReference type="AlphaFoldDB" id="A0A7J3ZKK9"/>
<dbReference type="PANTHER" id="PTHR22648">
    <property type="entry name" value="TRANSCRIPTION TERMINATION FACTOR NUSA"/>
    <property type="match status" value="1"/>
</dbReference>